<evidence type="ECO:0000313" key="6">
    <source>
        <dbReference type="EMBL" id="KAK8743789.1"/>
    </source>
</evidence>
<evidence type="ECO:0000313" key="7">
    <source>
        <dbReference type="Proteomes" id="UP001445076"/>
    </source>
</evidence>
<dbReference type="AlphaFoldDB" id="A0AAW0Y0S4"/>
<dbReference type="GO" id="GO:0006357">
    <property type="term" value="P:regulation of transcription by RNA polymerase II"/>
    <property type="evidence" value="ECO:0007669"/>
    <property type="project" value="TreeGrafter"/>
</dbReference>
<evidence type="ECO:0000256" key="2">
    <source>
        <dbReference type="ARBA" id="ARBA00022771"/>
    </source>
</evidence>
<protein>
    <recommendedName>
        <fullName evidence="5">C2H2-type domain-containing protein</fullName>
    </recommendedName>
</protein>
<dbReference type="Proteomes" id="UP001445076">
    <property type="component" value="Unassembled WGS sequence"/>
</dbReference>
<dbReference type="EMBL" id="JARKIK010000024">
    <property type="protein sequence ID" value="KAK8743789.1"/>
    <property type="molecule type" value="Genomic_DNA"/>
</dbReference>
<dbReference type="GO" id="GO:0005634">
    <property type="term" value="C:nucleus"/>
    <property type="evidence" value="ECO:0007669"/>
    <property type="project" value="TreeGrafter"/>
</dbReference>
<feature type="domain" description="C2H2-type" evidence="5">
    <location>
        <begin position="32"/>
        <end position="59"/>
    </location>
</feature>
<evidence type="ECO:0000256" key="4">
    <source>
        <dbReference type="PROSITE-ProRule" id="PRU00042"/>
    </source>
</evidence>
<feature type="domain" description="C2H2-type" evidence="5">
    <location>
        <begin position="2"/>
        <end position="31"/>
    </location>
</feature>
<proteinExistence type="predicted"/>
<comment type="caution">
    <text evidence="6">The sequence shown here is derived from an EMBL/GenBank/DDBJ whole genome shotgun (WGS) entry which is preliminary data.</text>
</comment>
<dbReference type="Gene3D" id="3.30.160.60">
    <property type="entry name" value="Classic Zinc Finger"/>
    <property type="match status" value="4"/>
</dbReference>
<dbReference type="InterPro" id="IPR013087">
    <property type="entry name" value="Znf_C2H2_type"/>
</dbReference>
<gene>
    <name evidence="6" type="ORF">OTU49_001268</name>
</gene>
<keyword evidence="1" id="KW-0479">Metal-binding</keyword>
<feature type="non-terminal residue" evidence="6">
    <location>
        <position position="120"/>
    </location>
</feature>
<evidence type="ECO:0000256" key="1">
    <source>
        <dbReference type="ARBA" id="ARBA00022723"/>
    </source>
</evidence>
<accession>A0AAW0Y0S4</accession>
<dbReference type="SUPFAM" id="SSF57667">
    <property type="entry name" value="beta-beta-alpha zinc fingers"/>
    <property type="match status" value="3"/>
</dbReference>
<evidence type="ECO:0000259" key="5">
    <source>
        <dbReference type="PROSITE" id="PS50157"/>
    </source>
</evidence>
<dbReference type="GO" id="GO:0003712">
    <property type="term" value="F:transcription coregulator activity"/>
    <property type="evidence" value="ECO:0007669"/>
    <property type="project" value="TreeGrafter"/>
</dbReference>
<dbReference type="PROSITE" id="PS00028">
    <property type="entry name" value="ZINC_FINGER_C2H2_1"/>
    <property type="match status" value="3"/>
</dbReference>
<organism evidence="6 7">
    <name type="scientific">Cherax quadricarinatus</name>
    <name type="common">Australian red claw crayfish</name>
    <dbReference type="NCBI Taxonomy" id="27406"/>
    <lineage>
        <taxon>Eukaryota</taxon>
        <taxon>Metazoa</taxon>
        <taxon>Ecdysozoa</taxon>
        <taxon>Arthropoda</taxon>
        <taxon>Crustacea</taxon>
        <taxon>Multicrustacea</taxon>
        <taxon>Malacostraca</taxon>
        <taxon>Eumalacostraca</taxon>
        <taxon>Eucarida</taxon>
        <taxon>Decapoda</taxon>
        <taxon>Pleocyemata</taxon>
        <taxon>Astacidea</taxon>
        <taxon>Parastacoidea</taxon>
        <taxon>Parastacidae</taxon>
        <taxon>Cherax</taxon>
    </lineage>
</organism>
<keyword evidence="2 4" id="KW-0863">Zinc-finger</keyword>
<keyword evidence="7" id="KW-1185">Reference proteome</keyword>
<dbReference type="Pfam" id="PF00096">
    <property type="entry name" value="zf-C2H2"/>
    <property type="match status" value="3"/>
</dbReference>
<dbReference type="InterPro" id="IPR036236">
    <property type="entry name" value="Znf_C2H2_sf"/>
</dbReference>
<dbReference type="SMART" id="SM00355">
    <property type="entry name" value="ZnF_C2H2"/>
    <property type="match status" value="4"/>
</dbReference>
<dbReference type="PANTHER" id="PTHR46179:SF26">
    <property type="entry name" value="ZINC FINGER PROTEIN 423 HOMOLOG"/>
    <property type="match status" value="1"/>
</dbReference>
<evidence type="ECO:0000256" key="3">
    <source>
        <dbReference type="ARBA" id="ARBA00022833"/>
    </source>
</evidence>
<name>A0AAW0Y0S4_CHEQU</name>
<dbReference type="PANTHER" id="PTHR46179">
    <property type="entry name" value="ZINC FINGER PROTEIN"/>
    <property type="match status" value="1"/>
</dbReference>
<dbReference type="Pfam" id="PF13894">
    <property type="entry name" value="zf-C2H2_4"/>
    <property type="match status" value="1"/>
</dbReference>
<dbReference type="PROSITE" id="PS50157">
    <property type="entry name" value="ZINC_FINGER_C2H2_2"/>
    <property type="match status" value="3"/>
</dbReference>
<keyword evidence="3" id="KW-0862">Zinc</keyword>
<dbReference type="InterPro" id="IPR051061">
    <property type="entry name" value="Zinc_finger_trans_reg"/>
</dbReference>
<feature type="non-terminal residue" evidence="6">
    <location>
        <position position="1"/>
    </location>
</feature>
<reference evidence="6 7" key="1">
    <citation type="journal article" date="2024" name="BMC Genomics">
        <title>Genome assembly of redclaw crayfish (Cherax quadricarinatus) provides insights into its immune adaptation and hypoxia tolerance.</title>
        <authorList>
            <person name="Liu Z."/>
            <person name="Zheng J."/>
            <person name="Li H."/>
            <person name="Fang K."/>
            <person name="Wang S."/>
            <person name="He J."/>
            <person name="Zhou D."/>
            <person name="Weng S."/>
            <person name="Chi M."/>
            <person name="Gu Z."/>
            <person name="He J."/>
            <person name="Li F."/>
            <person name="Wang M."/>
        </authorList>
    </citation>
    <scope>NUCLEOTIDE SEQUENCE [LARGE SCALE GENOMIC DNA]</scope>
    <source>
        <strain evidence="6">ZL_2023a</strain>
    </source>
</reference>
<dbReference type="GO" id="GO:0008270">
    <property type="term" value="F:zinc ion binding"/>
    <property type="evidence" value="ECO:0007669"/>
    <property type="project" value="UniProtKB-KW"/>
</dbReference>
<sequence>PFVCTFEGCNWSFQSASKLSRHQRKHTNDRKFTCPICQKSFLRSEHLKGHLLIHTGVRNFQCPIEHCNAKFTAKSSLYVHLKKHEGKTKDNNNKVTYHCPIDTCDKSYNSKFNLRQHMLK</sequence>
<feature type="domain" description="C2H2-type" evidence="5">
    <location>
        <begin position="60"/>
        <end position="89"/>
    </location>
</feature>
<dbReference type="FunFam" id="3.30.160.60:FF:002343">
    <property type="entry name" value="Zinc finger protein 33A"/>
    <property type="match status" value="1"/>
</dbReference>